<dbReference type="OrthoDB" id="359273at2157"/>
<name>A0A1H6G635_9EURY</name>
<feature type="domain" description="Amidase" evidence="1">
    <location>
        <begin position="1"/>
        <end position="304"/>
    </location>
</feature>
<dbReference type="Proteomes" id="UP000199112">
    <property type="component" value="Unassembled WGS sequence"/>
</dbReference>
<keyword evidence="3" id="KW-1185">Reference proteome</keyword>
<sequence>SAAAVADGLAPAAQGSDAGGSVRIPAACCGVYGFKPTFGRVPNGNPANAFAEHTPFVQHGPLTRTVEDAAILLDVMTGPHSNDPFTHPEMTELYTDGLERNIDDFEIAYSPTLGLFDVDSRVRETLDRAVESLSAAGATVERIEVTFDRNPGEIRDAWRTIFQVLIADIIRQLDDTHGMDLLEEHGSSIDSLVSSIVEAGRAHSVTEYKRADAVRTDVYADVATIFEEYDLLVTPTMAIPPFEAEQIGPSEVDGVEIDPFIDWIFSWIFNMTDHPAASVPAGFVEESLPVGMQLVGDRFADTDVIAVSAAFERERPWNGAYPWQS</sequence>
<dbReference type="AlphaFoldDB" id="A0A1H6G635"/>
<dbReference type="RefSeq" id="WP_090508330.1">
    <property type="nucleotide sequence ID" value="NZ_FNWL01000006.1"/>
</dbReference>
<dbReference type="SUPFAM" id="SSF75304">
    <property type="entry name" value="Amidase signature (AS) enzymes"/>
    <property type="match status" value="1"/>
</dbReference>
<dbReference type="InterPro" id="IPR036928">
    <property type="entry name" value="AS_sf"/>
</dbReference>
<accession>A0A1H6G635</accession>
<dbReference type="Gene3D" id="3.90.1300.10">
    <property type="entry name" value="Amidase signature (AS) domain"/>
    <property type="match status" value="1"/>
</dbReference>
<organism evidence="2 3">
    <name type="scientific">Natronorubrum sediminis</name>
    <dbReference type="NCBI Taxonomy" id="640943"/>
    <lineage>
        <taxon>Archaea</taxon>
        <taxon>Methanobacteriati</taxon>
        <taxon>Methanobacteriota</taxon>
        <taxon>Stenosarchaea group</taxon>
        <taxon>Halobacteria</taxon>
        <taxon>Halobacteriales</taxon>
        <taxon>Natrialbaceae</taxon>
        <taxon>Natronorubrum</taxon>
    </lineage>
</organism>
<reference evidence="3" key="1">
    <citation type="submission" date="2016-10" db="EMBL/GenBank/DDBJ databases">
        <authorList>
            <person name="Varghese N."/>
            <person name="Submissions S."/>
        </authorList>
    </citation>
    <scope>NUCLEOTIDE SEQUENCE [LARGE SCALE GENOMIC DNA]</scope>
    <source>
        <strain evidence="3">CGMCC 1.8981</strain>
    </source>
</reference>
<dbReference type="PANTHER" id="PTHR11895:SF7">
    <property type="entry name" value="GLUTAMYL-TRNA(GLN) AMIDOTRANSFERASE SUBUNIT A, MITOCHONDRIAL"/>
    <property type="match status" value="1"/>
</dbReference>
<evidence type="ECO:0000259" key="1">
    <source>
        <dbReference type="Pfam" id="PF01425"/>
    </source>
</evidence>
<feature type="non-terminal residue" evidence="2">
    <location>
        <position position="1"/>
    </location>
</feature>
<dbReference type="InterPro" id="IPR000120">
    <property type="entry name" value="Amidase"/>
</dbReference>
<gene>
    <name evidence="2" type="ORF">SAMN04487967_3596</name>
</gene>
<evidence type="ECO:0000313" key="2">
    <source>
        <dbReference type="EMBL" id="SEH18070.1"/>
    </source>
</evidence>
<dbReference type="PANTHER" id="PTHR11895">
    <property type="entry name" value="TRANSAMIDASE"/>
    <property type="match status" value="1"/>
</dbReference>
<dbReference type="GO" id="GO:0003824">
    <property type="term" value="F:catalytic activity"/>
    <property type="evidence" value="ECO:0007669"/>
    <property type="project" value="InterPro"/>
</dbReference>
<dbReference type="EMBL" id="FNWL01000006">
    <property type="protein sequence ID" value="SEH18070.1"/>
    <property type="molecule type" value="Genomic_DNA"/>
</dbReference>
<proteinExistence type="predicted"/>
<dbReference type="InterPro" id="IPR023631">
    <property type="entry name" value="Amidase_dom"/>
</dbReference>
<protein>
    <submittedName>
        <fullName evidence="2">Amidase</fullName>
    </submittedName>
</protein>
<dbReference type="Pfam" id="PF01425">
    <property type="entry name" value="Amidase"/>
    <property type="match status" value="1"/>
</dbReference>
<evidence type="ECO:0000313" key="3">
    <source>
        <dbReference type="Proteomes" id="UP000199112"/>
    </source>
</evidence>